<dbReference type="Proteomes" id="UP000267223">
    <property type="component" value="Unassembled WGS sequence"/>
</dbReference>
<dbReference type="InterPro" id="IPR011050">
    <property type="entry name" value="Pectin_lyase_fold/virulence"/>
</dbReference>
<dbReference type="GO" id="GO:0016020">
    <property type="term" value="C:membrane"/>
    <property type="evidence" value="ECO:0007669"/>
    <property type="project" value="TreeGrafter"/>
</dbReference>
<dbReference type="InterPro" id="IPR006626">
    <property type="entry name" value="PbH1"/>
</dbReference>
<accession>A0A3M9N7K0</accession>
<proteinExistence type="predicted"/>
<keyword evidence="4" id="KW-1185">Reference proteome</keyword>
<dbReference type="SMART" id="SM00089">
    <property type="entry name" value="PKD"/>
    <property type="match status" value="5"/>
</dbReference>
<dbReference type="PANTHER" id="PTHR46182:SF2">
    <property type="entry name" value="FI19480P1"/>
    <property type="match status" value="1"/>
</dbReference>
<organism evidence="3 4">
    <name type="scientific">Hanamia caeni</name>
    <dbReference type="NCBI Taxonomy" id="2294116"/>
    <lineage>
        <taxon>Bacteria</taxon>
        <taxon>Pseudomonadati</taxon>
        <taxon>Bacteroidota</taxon>
        <taxon>Chitinophagia</taxon>
        <taxon>Chitinophagales</taxon>
        <taxon>Chitinophagaceae</taxon>
        <taxon>Hanamia</taxon>
    </lineage>
</organism>
<dbReference type="EMBL" id="RJJR01000022">
    <property type="protein sequence ID" value="RNI33355.1"/>
    <property type="molecule type" value="Genomic_DNA"/>
</dbReference>
<dbReference type="Pfam" id="PF13229">
    <property type="entry name" value="Beta_helix"/>
    <property type="match status" value="2"/>
</dbReference>
<evidence type="ECO:0000313" key="4">
    <source>
        <dbReference type="Proteomes" id="UP000267223"/>
    </source>
</evidence>
<dbReference type="SMART" id="SM00710">
    <property type="entry name" value="PbH1"/>
    <property type="match status" value="5"/>
</dbReference>
<dbReference type="PROSITE" id="PS50093">
    <property type="entry name" value="PKD"/>
    <property type="match status" value="1"/>
</dbReference>
<evidence type="ECO:0000313" key="3">
    <source>
        <dbReference type="EMBL" id="RNI33355.1"/>
    </source>
</evidence>
<dbReference type="InterPro" id="IPR022409">
    <property type="entry name" value="PKD/Chitinase_dom"/>
</dbReference>
<name>A0A3M9N7K0_9BACT</name>
<dbReference type="Pfam" id="PF22352">
    <property type="entry name" value="K319L-like_PKD"/>
    <property type="match status" value="5"/>
</dbReference>
<dbReference type="PANTHER" id="PTHR46182">
    <property type="entry name" value="FI19480P1"/>
    <property type="match status" value="1"/>
</dbReference>
<keyword evidence="1" id="KW-0732">Signal</keyword>
<dbReference type="OrthoDB" id="976933at2"/>
<comment type="caution">
    <text evidence="3">The sequence shown here is derived from an EMBL/GenBank/DDBJ whole genome shotgun (WGS) entry which is preliminary data.</text>
</comment>
<dbReference type="InterPro" id="IPR039448">
    <property type="entry name" value="Beta_helix"/>
</dbReference>
<dbReference type="FunFam" id="2.60.40.10:FF:000257">
    <property type="entry name" value="Dyslexia-associated protein KIAA0319-like"/>
    <property type="match status" value="1"/>
</dbReference>
<feature type="signal peptide" evidence="1">
    <location>
        <begin position="1"/>
        <end position="22"/>
    </location>
</feature>
<dbReference type="Pfam" id="PF18962">
    <property type="entry name" value="Por_Secre_tail"/>
    <property type="match status" value="1"/>
</dbReference>
<dbReference type="NCBIfam" id="TIGR04183">
    <property type="entry name" value="Por_Secre_tail"/>
    <property type="match status" value="1"/>
</dbReference>
<dbReference type="Gene3D" id="2.160.20.10">
    <property type="entry name" value="Single-stranded right-handed beta-helix, Pectin lyase-like"/>
    <property type="match status" value="2"/>
</dbReference>
<dbReference type="Gene3D" id="2.60.40.10">
    <property type="entry name" value="Immunoglobulins"/>
    <property type="match status" value="5"/>
</dbReference>
<dbReference type="InterPro" id="IPR029865">
    <property type="entry name" value="KIAA0319-like"/>
</dbReference>
<evidence type="ECO:0000259" key="2">
    <source>
        <dbReference type="PROSITE" id="PS50093"/>
    </source>
</evidence>
<evidence type="ECO:0000256" key="1">
    <source>
        <dbReference type="SAM" id="SignalP"/>
    </source>
</evidence>
<gene>
    <name evidence="3" type="ORF">EFY79_19590</name>
</gene>
<feature type="domain" description="PKD" evidence="2">
    <location>
        <begin position="681"/>
        <end position="750"/>
    </location>
</feature>
<dbReference type="InterPro" id="IPR012334">
    <property type="entry name" value="Pectin_lyas_fold"/>
</dbReference>
<dbReference type="InterPro" id="IPR013783">
    <property type="entry name" value="Ig-like_fold"/>
</dbReference>
<sequence length="1262" mass="131682">MKNLFTISLTVFFTIFSFSAFATTYYLSSSSGNDNNSGTDAASPWRSIDKLNSFNNLRPGDYVLFKRGDTFYGGIRVNNSGSSGNPITFGAYGSGNKPIITGFTNVTSWTNLGGNIWESSNGVSSLPYTNMVSVNGVNTAMGRYPNSTGPNTGYLTIQSHSGDNAITAVGGLGSNNWSGAGILIRKQRYALERGTIVSQSGNTLNYTDPGIDTPQDGFGFFIQDDPKTLDVNGEWYYNPSDHKLRIYSTSTPQNVKIATVENLVLMNRNNYIVFDNLAFTGSNSDALSCGNYGTNLTVQNCDISFAGMSAIWCIMANALIQNNNITDANYAGIYTSEINATIQSNNITNINLFEGMDQGLISAGAIATVGANSVTKYNQINNCGYAGIKFSGLNTKVTNNFVNRFCLIKEDGGGIDMSSRDRAAGSVIDGNIVINGIGSKYGTSDTTLTDFGGIFIDAYGTGITISNNTVANCAAAGIKLHGANNIIVTNNTTYNNGGSSWTKGGLELISQPDYLIRDITVQGNIFVARTPEQWAFFGYPAGGDPNDALSFGTFNNNYYGKPIDPSSPILINHDTYTFAGWQSFSGSDANSYATPKNITDLNDLRFEYNASSSPKTISLDANYIDMKNVSYNGSITLKPWSSAVLIRNGASTANKNPVASVGADRNIQLPQNSIVLPGSGDDSDGTVVSYSWTQVDGPSTASLSDATSAEAGASELVQGRYVFRLTVTDNAGATGSADLNVTVQSLETAVAIPNIPPVPTVGSDRVVQLPKNSIVLPGSGTDSDGTIASYSWTQVSGPSTATLVNSTSAQAGAGDLIVGTYQFKLTVTDNQGATGTATVNVEVTNGDANIAPVANVGSDRVIQLPKNSVVLPGSAKDQDGTVVSYSWSQVSGPSTATLVNPTSAQGGAGDLVEGSYQFKLTVTDDQGASGSAILNVLVTSGAPNIPPVANVDKDRNIYLPKNSVILPGSGTDPDGSIVSYAWTQISGPSSATMVNPTSAQGGAGDLVVGPYQFQLTVTDNEGATGTATLNINVNTPGSGNLKVNGGSDRNIQLPKNSIVLPGSATDPDGTIISYQWTQISGPSTATLVNPTSAQGGAGDLIAGVYQFKLTAVDDQGATASAVVNVTVTGGNQARMMNVQDATSTNTGDTASVLSNSTLATIGNSTDLVKSPTSGITDQAAALSIFPNPAHDFINLQFTASNISPDAEVVITDINGKTVYKSALGTTTSSVKQINVSQLKAGTYIVTVAFNGTEIKSTKFIKM</sequence>
<dbReference type="SUPFAM" id="SSF51126">
    <property type="entry name" value="Pectin lyase-like"/>
    <property type="match status" value="1"/>
</dbReference>
<dbReference type="InterPro" id="IPR000601">
    <property type="entry name" value="PKD_dom"/>
</dbReference>
<dbReference type="InterPro" id="IPR035986">
    <property type="entry name" value="PKD_dom_sf"/>
</dbReference>
<dbReference type="AlphaFoldDB" id="A0A3M9N7K0"/>
<dbReference type="InterPro" id="IPR026444">
    <property type="entry name" value="Secre_tail"/>
</dbReference>
<reference evidence="3 4" key="1">
    <citation type="submission" date="2018-11" db="EMBL/GenBank/DDBJ databases">
        <title>Draft genome sequence of Ferruginibacter sp. BO-59.</title>
        <authorList>
            <person name="Im W.T."/>
        </authorList>
    </citation>
    <scope>NUCLEOTIDE SEQUENCE [LARGE SCALE GENOMIC DNA]</scope>
    <source>
        <strain evidence="3 4">BO-59</strain>
    </source>
</reference>
<dbReference type="SUPFAM" id="SSF49299">
    <property type="entry name" value="PKD domain"/>
    <property type="match status" value="5"/>
</dbReference>
<dbReference type="GO" id="GO:0031410">
    <property type="term" value="C:cytoplasmic vesicle"/>
    <property type="evidence" value="ECO:0007669"/>
    <property type="project" value="TreeGrafter"/>
</dbReference>
<dbReference type="RefSeq" id="WP_123122451.1">
    <property type="nucleotide sequence ID" value="NZ_RJJR01000022.1"/>
</dbReference>
<feature type="chain" id="PRO_5018036740" evidence="1">
    <location>
        <begin position="23"/>
        <end position="1262"/>
    </location>
</feature>
<dbReference type="CDD" id="cd00146">
    <property type="entry name" value="PKD"/>
    <property type="match status" value="1"/>
</dbReference>
<protein>
    <submittedName>
        <fullName evidence="3">T9SS C-terminal target domain-containing protein</fullName>
    </submittedName>
</protein>